<dbReference type="PANTHER" id="PTHR30595:SF6">
    <property type="entry name" value="SCHLAFEN ALBA-2 DOMAIN-CONTAINING PROTEIN"/>
    <property type="match status" value="1"/>
</dbReference>
<keyword evidence="3" id="KW-1185">Reference proteome</keyword>
<dbReference type="EMBL" id="FQZP01000029">
    <property type="protein sequence ID" value="SHJ17123.1"/>
    <property type="molecule type" value="Genomic_DNA"/>
</dbReference>
<dbReference type="Proteomes" id="UP000324781">
    <property type="component" value="Unassembled WGS sequence"/>
</dbReference>
<proteinExistence type="predicted"/>
<evidence type="ECO:0000259" key="1">
    <source>
        <dbReference type="Pfam" id="PF04326"/>
    </source>
</evidence>
<reference evidence="2 3" key="1">
    <citation type="submission" date="2016-11" db="EMBL/GenBank/DDBJ databases">
        <authorList>
            <person name="Varghese N."/>
            <person name="Submissions S."/>
        </authorList>
    </citation>
    <scope>NUCLEOTIDE SEQUENCE [LARGE SCALE GENOMIC DNA]</scope>
    <source>
        <strain evidence="2 3">DSM 19027</strain>
    </source>
</reference>
<dbReference type="AlphaFoldDB" id="A0A1M6H4L7"/>
<name>A0A1M6H4L7_9FIRM</name>
<dbReference type="InterPro" id="IPR007421">
    <property type="entry name" value="Schlafen_AlbA_2_dom"/>
</dbReference>
<dbReference type="Gene3D" id="3.30.950.30">
    <property type="entry name" value="Schlafen, AAA domain"/>
    <property type="match status" value="1"/>
</dbReference>
<evidence type="ECO:0000313" key="2">
    <source>
        <dbReference type="EMBL" id="SHJ17123.1"/>
    </source>
</evidence>
<organism evidence="2 3">
    <name type="scientific">Thermoclostridium caenicola</name>
    <dbReference type="NCBI Taxonomy" id="659425"/>
    <lineage>
        <taxon>Bacteria</taxon>
        <taxon>Bacillati</taxon>
        <taxon>Bacillota</taxon>
        <taxon>Clostridia</taxon>
        <taxon>Eubacteriales</taxon>
        <taxon>Oscillospiraceae</taxon>
        <taxon>Thermoclostridium</taxon>
    </lineage>
</organism>
<evidence type="ECO:0000313" key="3">
    <source>
        <dbReference type="Proteomes" id="UP000324781"/>
    </source>
</evidence>
<dbReference type="OrthoDB" id="320597at2"/>
<dbReference type="Gene3D" id="3.30.565.60">
    <property type="match status" value="1"/>
</dbReference>
<dbReference type="InterPro" id="IPR038461">
    <property type="entry name" value="Schlafen_AlbA_2_dom_sf"/>
</dbReference>
<gene>
    <name evidence="2" type="ORF">SAMN05444373_102921</name>
</gene>
<protein>
    <submittedName>
        <fullName evidence="2">Predicted transcriptional regulator, contains HTH domain</fullName>
    </submittedName>
</protein>
<sequence length="392" mass="44420">MDVQKLKQLLSREEGEKLDFKACLKLSTESDRKELVKDVTAIANSKGGRGHIIFGVEDKTKRILGIDKSEFHEEQIQQIIYNRTDPPVPVQVDFVAYEGKQLAVLTIFKSRHAPHQVIQNGCFYIRRGSTTDYLRRAELASILQENGLLSYETVIRNDVGMDALDMESIRRFFAGLQIAGDKPNAILMETFGFIGDKGNGEYCPTIGGLLLFGRDMPVHMPHSHIRIVLDQHVEMRTDNIPGLLDWASARIRELMDDAEYPFAAVEEAIANALVHRDYLDASRGIVIKLSAKSIEITNPGAYFGGNRVYGYNKDDFPLRRNPWLYQRLVLVDEKKRFLKYGLGISNIKRAFEGIGKVKFVNLGRSNAFRVVLPRVSGEKAGEHQPDRQENRQ</sequence>
<accession>A0A1M6H4L7</accession>
<dbReference type="InterPro" id="IPR038475">
    <property type="entry name" value="RecG_C_sf"/>
</dbReference>
<dbReference type="PANTHER" id="PTHR30595">
    <property type="entry name" value="GLPR-RELATED TRANSCRIPTIONAL REPRESSOR"/>
    <property type="match status" value="1"/>
</dbReference>
<feature type="domain" description="Schlafen AlbA-2" evidence="1">
    <location>
        <begin position="14"/>
        <end position="132"/>
    </location>
</feature>
<dbReference type="RefSeq" id="WP_149678902.1">
    <property type="nucleotide sequence ID" value="NZ_FQZP01000029.1"/>
</dbReference>
<dbReference type="Pfam" id="PF04326">
    <property type="entry name" value="SLFN_AlbA_2"/>
    <property type="match status" value="1"/>
</dbReference>